<keyword evidence="3" id="KW-1185">Reference proteome</keyword>
<dbReference type="EMBL" id="JATAAI010000066">
    <property type="protein sequence ID" value="KAK1732443.1"/>
    <property type="molecule type" value="Genomic_DNA"/>
</dbReference>
<comment type="caution">
    <text evidence="2">The sequence shown here is derived from an EMBL/GenBank/DDBJ whole genome shotgun (WGS) entry which is preliminary data.</text>
</comment>
<dbReference type="Proteomes" id="UP001224775">
    <property type="component" value="Unassembled WGS sequence"/>
</dbReference>
<dbReference type="AlphaFoldDB" id="A0AAD8XRT6"/>
<dbReference type="InterPro" id="IPR053218">
    <property type="entry name" value="Pathogen-related_defense"/>
</dbReference>
<dbReference type="InterPro" id="IPR032710">
    <property type="entry name" value="NTF2-like_dom_sf"/>
</dbReference>
<evidence type="ECO:0000256" key="1">
    <source>
        <dbReference type="SAM" id="MobiDB-lite"/>
    </source>
</evidence>
<evidence type="ECO:0000313" key="3">
    <source>
        <dbReference type="Proteomes" id="UP001224775"/>
    </source>
</evidence>
<dbReference type="SUPFAM" id="SSF54427">
    <property type="entry name" value="NTF2-like"/>
    <property type="match status" value="1"/>
</dbReference>
<protein>
    <submittedName>
        <fullName evidence="2">Pathogenesis-related protein-like protein</fullName>
    </submittedName>
</protein>
<dbReference type="PANTHER" id="PTHR31723:SF10">
    <property type="entry name" value="PATHOGEN-RELATED PROTEIN"/>
    <property type="match status" value="1"/>
</dbReference>
<gene>
    <name evidence="2" type="ORF">QTG54_016837</name>
</gene>
<evidence type="ECO:0000313" key="2">
    <source>
        <dbReference type="EMBL" id="KAK1732443.1"/>
    </source>
</evidence>
<accession>A0AAD8XRT6</accession>
<dbReference type="PANTHER" id="PTHR31723">
    <property type="entry name" value="PATHOGENESIS-RELATED FAMILY PROTEIN"/>
    <property type="match status" value="1"/>
</dbReference>
<reference evidence="2" key="1">
    <citation type="submission" date="2023-06" db="EMBL/GenBank/DDBJ databases">
        <title>Survivors Of The Sea: Transcriptome response of Skeletonema marinoi to long-term dormancy.</title>
        <authorList>
            <person name="Pinder M.I.M."/>
            <person name="Kourtchenko O."/>
            <person name="Robertson E.K."/>
            <person name="Larsson T."/>
            <person name="Maumus F."/>
            <person name="Osuna-Cruz C.M."/>
            <person name="Vancaester E."/>
            <person name="Stenow R."/>
            <person name="Vandepoele K."/>
            <person name="Ploug H."/>
            <person name="Bruchert V."/>
            <person name="Godhe A."/>
            <person name="Topel M."/>
        </authorList>
    </citation>
    <scope>NUCLEOTIDE SEQUENCE</scope>
    <source>
        <strain evidence="2">R05AC</strain>
    </source>
</reference>
<organism evidence="2 3">
    <name type="scientific">Skeletonema marinoi</name>
    <dbReference type="NCBI Taxonomy" id="267567"/>
    <lineage>
        <taxon>Eukaryota</taxon>
        <taxon>Sar</taxon>
        <taxon>Stramenopiles</taxon>
        <taxon>Ochrophyta</taxon>
        <taxon>Bacillariophyta</taxon>
        <taxon>Coscinodiscophyceae</taxon>
        <taxon>Thalassiosirophycidae</taxon>
        <taxon>Thalassiosirales</taxon>
        <taxon>Skeletonemataceae</taxon>
        <taxon>Skeletonema</taxon>
        <taxon>Skeletonema marinoi-dohrnii complex</taxon>
    </lineage>
</organism>
<feature type="compositionally biased region" description="Acidic residues" evidence="1">
    <location>
        <begin position="42"/>
        <end position="54"/>
    </location>
</feature>
<proteinExistence type="predicted"/>
<feature type="region of interest" description="Disordered" evidence="1">
    <location>
        <begin position="352"/>
        <end position="396"/>
    </location>
</feature>
<dbReference type="Gene3D" id="3.10.450.50">
    <property type="match status" value="1"/>
</dbReference>
<feature type="region of interest" description="Disordered" evidence="1">
    <location>
        <begin position="1"/>
        <end position="97"/>
    </location>
</feature>
<sequence length="396" mass="43632">MNSGIQSSSPASADDDGDTVGSEAYDTLAPLPEDILLRRDESDEIDVDEVDEEALINPSNTGSTAASNNSNSDAPPIDTRRTSHSGRPIFPVRHPTKEDMSQAKKLLTYLQNKHGFVIPDRGNLDDQSVLWKEGRPDYTIADLHYFLGKTTNHPRGSVELFVENFIKTWEMEATHKEFYQWNTVDQCAYEVCSNGGKVFDSQEAPWVGNYNWLLSSCEPDTWDSTKETFESSHGKFRYAFPEGFPFEVLQVFSGPPNVSFTWRHWAVFSGEFEGNQGTGETINMTGFGVVTLNDDLKAKRIDIYFDPTSFLDVLRGKAQYRDGKDRGVAFGDPIAGGLDAVASMMAAIELDDDDEDSDEDGAKVKGISTSGLATDERKGAATGRSGSRCPFSGTSM</sequence>
<name>A0AAD8XRT6_9STRA</name>
<feature type="compositionally biased region" description="Low complexity" evidence="1">
    <location>
        <begin position="57"/>
        <end position="76"/>
    </location>
</feature>